<evidence type="ECO:0008006" key="4">
    <source>
        <dbReference type="Google" id="ProtNLM"/>
    </source>
</evidence>
<evidence type="ECO:0000256" key="1">
    <source>
        <dbReference type="SAM" id="SignalP"/>
    </source>
</evidence>
<comment type="caution">
    <text evidence="2">The sequence shown here is derived from an EMBL/GenBank/DDBJ whole genome shotgun (WGS) entry which is preliminary data.</text>
</comment>
<protein>
    <recommendedName>
        <fullName evidence="4">Secreted protein</fullName>
    </recommendedName>
</protein>
<reference evidence="2" key="1">
    <citation type="journal article" date="2023" name="Mol. Biol. Evol.">
        <title>Third-Generation Sequencing Reveals the Adaptive Role of the Epigenome in Three Deep-Sea Polychaetes.</title>
        <authorList>
            <person name="Perez M."/>
            <person name="Aroh O."/>
            <person name="Sun Y."/>
            <person name="Lan Y."/>
            <person name="Juniper S.K."/>
            <person name="Young C.R."/>
            <person name="Angers B."/>
            <person name="Qian P.Y."/>
        </authorList>
    </citation>
    <scope>NUCLEOTIDE SEQUENCE</scope>
    <source>
        <strain evidence="2">R07B-5</strain>
    </source>
</reference>
<keyword evidence="3" id="KW-1185">Reference proteome</keyword>
<feature type="chain" id="PRO_5041905294" description="Secreted protein" evidence="1">
    <location>
        <begin position="24"/>
        <end position="82"/>
    </location>
</feature>
<evidence type="ECO:0000313" key="3">
    <source>
        <dbReference type="Proteomes" id="UP001209878"/>
    </source>
</evidence>
<feature type="signal peptide" evidence="1">
    <location>
        <begin position="1"/>
        <end position="23"/>
    </location>
</feature>
<sequence length="82" mass="9109">MFIWSSFSVFSWISLVISSFASSMYVSHLAVSRAHCSSSSRSFSLSSSNCRLTVTVSRISRSTMRPNFCIIILSHCSCICLI</sequence>
<dbReference type="AlphaFoldDB" id="A0AAD9K076"/>
<evidence type="ECO:0000313" key="2">
    <source>
        <dbReference type="EMBL" id="KAK2162272.1"/>
    </source>
</evidence>
<proteinExistence type="predicted"/>
<name>A0AAD9K076_RIDPI</name>
<accession>A0AAD9K076</accession>
<gene>
    <name evidence="2" type="ORF">NP493_1532g00000</name>
</gene>
<dbReference type="EMBL" id="JAODUO010001531">
    <property type="protein sequence ID" value="KAK2162272.1"/>
    <property type="molecule type" value="Genomic_DNA"/>
</dbReference>
<dbReference type="Proteomes" id="UP001209878">
    <property type="component" value="Unassembled WGS sequence"/>
</dbReference>
<organism evidence="2 3">
    <name type="scientific">Ridgeia piscesae</name>
    <name type="common">Tubeworm</name>
    <dbReference type="NCBI Taxonomy" id="27915"/>
    <lineage>
        <taxon>Eukaryota</taxon>
        <taxon>Metazoa</taxon>
        <taxon>Spiralia</taxon>
        <taxon>Lophotrochozoa</taxon>
        <taxon>Annelida</taxon>
        <taxon>Polychaeta</taxon>
        <taxon>Sedentaria</taxon>
        <taxon>Canalipalpata</taxon>
        <taxon>Sabellida</taxon>
        <taxon>Siboglinidae</taxon>
        <taxon>Ridgeia</taxon>
    </lineage>
</organism>
<keyword evidence="1" id="KW-0732">Signal</keyword>